<comment type="subcellular location">
    <subcellularLocation>
        <location evidence="1">Cell membrane</location>
        <topology evidence="1">Multi-pass membrane protein</topology>
    </subcellularLocation>
    <subcellularLocation>
        <location evidence="8">Membrane</location>
        <topology evidence="8">Multi-pass membrane protein</topology>
    </subcellularLocation>
</comment>
<evidence type="ECO:0000313" key="12">
    <source>
        <dbReference type="Proteomes" id="UP000002745"/>
    </source>
</evidence>
<dbReference type="KEGG" id="hba:Hbal_1479"/>
<dbReference type="STRING" id="582402.Hbal_1479"/>
<reference evidence="12" key="1">
    <citation type="journal article" date="2011" name="J. Bacteriol.">
        <title>Genome sequences of eight morphologically diverse alphaproteobacteria.</title>
        <authorList>
            <consortium name="US DOE Joint Genome Institute"/>
            <person name="Brown P.J."/>
            <person name="Kysela D.T."/>
            <person name="Buechlein A."/>
            <person name="Hemmerich C."/>
            <person name="Brun Y.V."/>
        </authorList>
    </citation>
    <scope>NUCLEOTIDE SEQUENCE [LARGE SCALE GENOMIC DNA]</scope>
    <source>
        <strain evidence="12">ATCC 49814 / DSM 5838 / IFAM 1418</strain>
    </source>
</reference>
<dbReference type="PANTHER" id="PTHR30625">
    <property type="entry name" value="PROTEIN TOLQ"/>
    <property type="match status" value="1"/>
</dbReference>
<keyword evidence="3" id="KW-1003">Cell membrane</keyword>
<keyword evidence="5 8" id="KW-0653">Protein transport</keyword>
<sequence length="222" mass="24317">MTSGSSYFSSFGKIYEMGGPVLVILALTSVLTFTLILYKLWQFYTNEIGRHKLLKQALFQWDNGLKDPAKSALEPSKHCLMPMIQLGMSLHGRENINKRLESEAEQAFQPFERGFRTLDMVAQLAPLLGLFGTVLGMIEAFRALQGAGSQVDPAILAGGIWVALMTTAAGLAVAMPTSIALSWFEAQMDNERRFAEHAISTLDTPQAAEPQINTAEVSQYGA</sequence>
<dbReference type="PANTHER" id="PTHR30625:SF15">
    <property type="entry name" value="BIOPOLYMER TRANSPORT PROTEIN EXBB"/>
    <property type="match status" value="1"/>
</dbReference>
<name>C6XJ73_HIRBI</name>
<feature type="transmembrane region" description="Helical" evidence="9">
    <location>
        <begin position="158"/>
        <end position="184"/>
    </location>
</feature>
<keyword evidence="4 9" id="KW-0812">Transmembrane</keyword>
<evidence type="ECO:0000256" key="4">
    <source>
        <dbReference type="ARBA" id="ARBA00022692"/>
    </source>
</evidence>
<dbReference type="EMBL" id="CP001678">
    <property type="protein sequence ID" value="ACT59168.1"/>
    <property type="molecule type" value="Genomic_DNA"/>
</dbReference>
<dbReference type="Pfam" id="PF01618">
    <property type="entry name" value="MotA_ExbB"/>
    <property type="match status" value="1"/>
</dbReference>
<evidence type="ECO:0000313" key="11">
    <source>
        <dbReference type="EMBL" id="ACT59168.1"/>
    </source>
</evidence>
<dbReference type="InterPro" id="IPR002898">
    <property type="entry name" value="MotA_ExbB_proton_chnl"/>
</dbReference>
<keyword evidence="12" id="KW-1185">Reference proteome</keyword>
<feature type="transmembrane region" description="Helical" evidence="9">
    <location>
        <begin position="20"/>
        <end position="41"/>
    </location>
</feature>
<gene>
    <name evidence="11" type="ordered locus">Hbal_1479</name>
</gene>
<feature type="transmembrane region" description="Helical" evidence="9">
    <location>
        <begin position="120"/>
        <end position="138"/>
    </location>
</feature>
<evidence type="ECO:0000259" key="10">
    <source>
        <dbReference type="Pfam" id="PF01618"/>
    </source>
</evidence>
<dbReference type="GO" id="GO:0017038">
    <property type="term" value="P:protein import"/>
    <property type="evidence" value="ECO:0007669"/>
    <property type="project" value="TreeGrafter"/>
</dbReference>
<accession>C6XJ73</accession>
<dbReference type="GO" id="GO:0005886">
    <property type="term" value="C:plasma membrane"/>
    <property type="evidence" value="ECO:0007669"/>
    <property type="project" value="UniProtKB-SubCell"/>
</dbReference>
<evidence type="ECO:0000256" key="1">
    <source>
        <dbReference type="ARBA" id="ARBA00004651"/>
    </source>
</evidence>
<keyword evidence="6 9" id="KW-1133">Transmembrane helix</keyword>
<evidence type="ECO:0000256" key="6">
    <source>
        <dbReference type="ARBA" id="ARBA00022989"/>
    </source>
</evidence>
<organism evidence="11 12">
    <name type="scientific">Hirschia baltica (strain ATCC 49814 / DSM 5838 / IFAM 1418)</name>
    <dbReference type="NCBI Taxonomy" id="582402"/>
    <lineage>
        <taxon>Bacteria</taxon>
        <taxon>Pseudomonadati</taxon>
        <taxon>Pseudomonadota</taxon>
        <taxon>Alphaproteobacteria</taxon>
        <taxon>Hyphomonadales</taxon>
        <taxon>Hyphomonadaceae</taxon>
        <taxon>Hirschia</taxon>
    </lineage>
</organism>
<dbReference type="OrthoDB" id="4045at2"/>
<comment type="similarity">
    <text evidence="8">Belongs to the exbB/tolQ family.</text>
</comment>
<proteinExistence type="inferred from homology"/>
<keyword evidence="2 8" id="KW-0813">Transport</keyword>
<evidence type="ECO:0000256" key="2">
    <source>
        <dbReference type="ARBA" id="ARBA00022448"/>
    </source>
</evidence>
<dbReference type="InterPro" id="IPR050790">
    <property type="entry name" value="ExbB/TolQ_transport"/>
</dbReference>
<dbReference type="Proteomes" id="UP000002745">
    <property type="component" value="Chromosome"/>
</dbReference>
<dbReference type="eggNOG" id="COG0811">
    <property type="taxonomic scope" value="Bacteria"/>
</dbReference>
<evidence type="ECO:0000256" key="8">
    <source>
        <dbReference type="RuleBase" id="RU004057"/>
    </source>
</evidence>
<evidence type="ECO:0000256" key="7">
    <source>
        <dbReference type="ARBA" id="ARBA00023136"/>
    </source>
</evidence>
<protein>
    <submittedName>
        <fullName evidence="11">MotA/TolQ/ExbB proton channel</fullName>
    </submittedName>
</protein>
<dbReference type="RefSeq" id="WP_015827318.1">
    <property type="nucleotide sequence ID" value="NC_012982.1"/>
</dbReference>
<keyword evidence="7 9" id="KW-0472">Membrane</keyword>
<evidence type="ECO:0000256" key="9">
    <source>
        <dbReference type="SAM" id="Phobius"/>
    </source>
</evidence>
<dbReference type="AlphaFoldDB" id="C6XJ73"/>
<evidence type="ECO:0000256" key="5">
    <source>
        <dbReference type="ARBA" id="ARBA00022927"/>
    </source>
</evidence>
<evidence type="ECO:0000256" key="3">
    <source>
        <dbReference type="ARBA" id="ARBA00022475"/>
    </source>
</evidence>
<feature type="domain" description="MotA/TolQ/ExbB proton channel" evidence="10">
    <location>
        <begin position="84"/>
        <end position="192"/>
    </location>
</feature>
<dbReference type="HOGENOM" id="CLU_053325_4_2_5"/>